<accession>A0ABM1Y929</accession>
<dbReference type="InterPro" id="IPR036397">
    <property type="entry name" value="RNaseH_sf"/>
</dbReference>
<evidence type="ECO:0000259" key="1">
    <source>
        <dbReference type="PROSITE" id="PS50994"/>
    </source>
</evidence>
<protein>
    <recommendedName>
        <fullName evidence="1">Integrase catalytic domain-containing protein</fullName>
    </recommendedName>
</protein>
<dbReference type="InterPro" id="IPR001584">
    <property type="entry name" value="Integrase_cat-core"/>
</dbReference>
<reference evidence="2" key="2">
    <citation type="submission" date="2025-05" db="UniProtKB">
        <authorList>
            <consortium name="EnsemblMetazoa"/>
        </authorList>
    </citation>
    <scope>IDENTIFICATION</scope>
    <source>
        <strain evidence="2">Foshan</strain>
    </source>
</reference>
<dbReference type="Proteomes" id="UP000069940">
    <property type="component" value="Unassembled WGS sequence"/>
</dbReference>
<name>A0ABM1Y929_AEDAL</name>
<dbReference type="PANTHER" id="PTHR37984">
    <property type="entry name" value="PROTEIN CBG26694"/>
    <property type="match status" value="1"/>
</dbReference>
<proteinExistence type="predicted"/>
<dbReference type="SUPFAM" id="SSF53098">
    <property type="entry name" value="Ribonuclease H-like"/>
    <property type="match status" value="1"/>
</dbReference>
<dbReference type="RefSeq" id="XP_062703923.1">
    <property type="nucleotide sequence ID" value="XM_062847939.1"/>
</dbReference>
<sequence length="236" mass="26807">MIFRLFGVPEIILTDNGSQFVSRVFKDLLKAYGVNHWLTPAYHPQVNNTERVNRVITTAIRATLKKDHKHWAEGIQGIANAIRTAVHESTKYSPYFVVFGRNQVSDGGEYARIRDNYKPDEANETGEAKERKKLFEEVKANLLAAYKKHERTYNLRSNVSCPRYVAGVRVLKKTFDLSDKGKGFCKKLAPKFEPCVVRKVLGSHSYELEDNSGKRIGVFFADQLKKLNASSAHLSN</sequence>
<organism evidence="2 3">
    <name type="scientific">Aedes albopictus</name>
    <name type="common">Asian tiger mosquito</name>
    <name type="synonym">Stegomyia albopicta</name>
    <dbReference type="NCBI Taxonomy" id="7160"/>
    <lineage>
        <taxon>Eukaryota</taxon>
        <taxon>Metazoa</taxon>
        <taxon>Ecdysozoa</taxon>
        <taxon>Arthropoda</taxon>
        <taxon>Hexapoda</taxon>
        <taxon>Insecta</taxon>
        <taxon>Pterygota</taxon>
        <taxon>Neoptera</taxon>
        <taxon>Endopterygota</taxon>
        <taxon>Diptera</taxon>
        <taxon>Nematocera</taxon>
        <taxon>Culicoidea</taxon>
        <taxon>Culicidae</taxon>
        <taxon>Culicinae</taxon>
        <taxon>Aedini</taxon>
        <taxon>Aedes</taxon>
        <taxon>Stegomyia</taxon>
    </lineage>
</organism>
<dbReference type="Gene3D" id="3.30.420.10">
    <property type="entry name" value="Ribonuclease H-like superfamily/Ribonuclease H"/>
    <property type="match status" value="1"/>
</dbReference>
<dbReference type="PROSITE" id="PS50994">
    <property type="entry name" value="INTEGRASE"/>
    <property type="match status" value="1"/>
</dbReference>
<dbReference type="PANTHER" id="PTHR37984:SF5">
    <property type="entry name" value="PROTEIN NYNRIN-LIKE"/>
    <property type="match status" value="1"/>
</dbReference>
<feature type="domain" description="Integrase catalytic" evidence="1">
    <location>
        <begin position="1"/>
        <end position="102"/>
    </location>
</feature>
<evidence type="ECO:0000313" key="3">
    <source>
        <dbReference type="Proteomes" id="UP000069940"/>
    </source>
</evidence>
<dbReference type="InterPro" id="IPR050951">
    <property type="entry name" value="Retrovirus_Pol_polyprotein"/>
</dbReference>
<reference evidence="3" key="1">
    <citation type="journal article" date="2015" name="Proc. Natl. Acad. Sci. U.S.A.">
        <title>Genome sequence of the Asian Tiger mosquito, Aedes albopictus, reveals insights into its biology, genetics, and evolution.</title>
        <authorList>
            <person name="Chen X.G."/>
            <person name="Jiang X."/>
            <person name="Gu J."/>
            <person name="Xu M."/>
            <person name="Wu Y."/>
            <person name="Deng Y."/>
            <person name="Zhang C."/>
            <person name="Bonizzoni M."/>
            <person name="Dermauw W."/>
            <person name="Vontas J."/>
            <person name="Armbruster P."/>
            <person name="Huang X."/>
            <person name="Yang Y."/>
            <person name="Zhang H."/>
            <person name="He W."/>
            <person name="Peng H."/>
            <person name="Liu Y."/>
            <person name="Wu K."/>
            <person name="Chen J."/>
            <person name="Lirakis M."/>
            <person name="Topalis P."/>
            <person name="Van Leeuwen T."/>
            <person name="Hall A.B."/>
            <person name="Jiang X."/>
            <person name="Thorpe C."/>
            <person name="Mueller R.L."/>
            <person name="Sun C."/>
            <person name="Waterhouse R.M."/>
            <person name="Yan G."/>
            <person name="Tu Z.J."/>
            <person name="Fang X."/>
            <person name="James A.A."/>
        </authorList>
    </citation>
    <scope>NUCLEOTIDE SEQUENCE [LARGE SCALE GENOMIC DNA]</scope>
    <source>
        <strain evidence="3">Foshan</strain>
    </source>
</reference>
<dbReference type="EnsemblMetazoa" id="AALFPA23_006923.R9127">
    <property type="protein sequence ID" value="AALFPA23_006923.P9127"/>
    <property type="gene ID" value="AALFPA23_006923"/>
</dbReference>
<evidence type="ECO:0000313" key="2">
    <source>
        <dbReference type="EnsemblMetazoa" id="AALFPA23_006923.P9127"/>
    </source>
</evidence>
<dbReference type="InterPro" id="IPR012337">
    <property type="entry name" value="RNaseH-like_sf"/>
</dbReference>
<keyword evidence="3" id="KW-1185">Reference proteome</keyword>
<dbReference type="GeneID" id="134286335"/>